<keyword evidence="1" id="KW-0460">Magnesium</keyword>
<dbReference type="InterPro" id="IPR025877">
    <property type="entry name" value="MobA-like_NTP_Trfase"/>
</dbReference>
<dbReference type="Gene3D" id="3.90.550.10">
    <property type="entry name" value="Spore Coat Polysaccharide Biosynthesis Protein SpsA, Chain A"/>
    <property type="match status" value="1"/>
</dbReference>
<evidence type="ECO:0000313" key="3">
    <source>
        <dbReference type="EMBL" id="MDA5193641.1"/>
    </source>
</evidence>
<evidence type="ECO:0000259" key="2">
    <source>
        <dbReference type="Pfam" id="PF12804"/>
    </source>
</evidence>
<accession>A0A9X3TX96</accession>
<reference evidence="3" key="2">
    <citation type="journal article" date="2023" name="Syst. Appl. Microbiol.">
        <title>Govania unica gen. nov., sp. nov., a rare biosphere bacterium that represents a novel family in the class Alphaproteobacteria.</title>
        <authorList>
            <person name="Vandamme P."/>
            <person name="Peeters C."/>
            <person name="Hettiarachchi A."/>
            <person name="Cnockaert M."/>
            <person name="Carlier A."/>
        </authorList>
    </citation>
    <scope>NUCLEOTIDE SEQUENCE</scope>
    <source>
        <strain evidence="3">LMG 31809</strain>
    </source>
</reference>
<proteinExistence type="predicted"/>
<feature type="domain" description="MobA-like NTP transferase" evidence="2">
    <location>
        <begin position="28"/>
        <end position="134"/>
    </location>
</feature>
<keyword evidence="4" id="KW-1185">Reference proteome</keyword>
<evidence type="ECO:0000313" key="4">
    <source>
        <dbReference type="Proteomes" id="UP001141619"/>
    </source>
</evidence>
<reference evidence="3" key="1">
    <citation type="submission" date="2022-08" db="EMBL/GenBank/DDBJ databases">
        <authorList>
            <person name="Vandamme P."/>
            <person name="Hettiarachchi A."/>
            <person name="Peeters C."/>
            <person name="Cnockaert M."/>
            <person name="Carlier A."/>
        </authorList>
    </citation>
    <scope>NUCLEOTIDE SEQUENCE</scope>
    <source>
        <strain evidence="3">LMG 31809</strain>
    </source>
</reference>
<gene>
    <name evidence="3" type="ORF">NYP16_06690</name>
</gene>
<dbReference type="InterPro" id="IPR029044">
    <property type="entry name" value="Nucleotide-diphossugar_trans"/>
</dbReference>
<dbReference type="Proteomes" id="UP001141619">
    <property type="component" value="Unassembled WGS sequence"/>
</dbReference>
<dbReference type="GO" id="GO:0016779">
    <property type="term" value="F:nucleotidyltransferase activity"/>
    <property type="evidence" value="ECO:0007669"/>
    <property type="project" value="UniProtKB-ARBA"/>
</dbReference>
<sequence>MAHDFRTLLLAGKRRGIDAVAEARGVSFKAIVPLAGRPMIAWVLDALKDSDYAGPIYISAADPAALRDHVPSLDTVRSIEPSIGSICHSIQKLLADTDLKPPFFLTTADHPLLTPALIDHFLAAAEQQQVDFALGIVPETLFRKAYPTAKRTFIQCRGEGFKSCNMFAFLTPNSLRILDFWANLEQDRKHPLKLARAFGLGNMIRYLLRLDTTDGLISRAGKMLGVTAAAIRMPVPEAAIDVDSIPDLIQVEAILTARSAKDSAA</sequence>
<dbReference type="Pfam" id="PF12804">
    <property type="entry name" value="NTP_transf_3"/>
    <property type="match status" value="1"/>
</dbReference>
<dbReference type="RefSeq" id="WP_274943341.1">
    <property type="nucleotide sequence ID" value="NZ_JANWOI010000002.1"/>
</dbReference>
<name>A0A9X3TX96_9PROT</name>
<dbReference type="SUPFAM" id="SSF53448">
    <property type="entry name" value="Nucleotide-diphospho-sugar transferases"/>
    <property type="match status" value="1"/>
</dbReference>
<comment type="caution">
    <text evidence="3">The sequence shown here is derived from an EMBL/GenBank/DDBJ whole genome shotgun (WGS) entry which is preliminary data.</text>
</comment>
<dbReference type="EMBL" id="JANWOI010000002">
    <property type="protein sequence ID" value="MDA5193641.1"/>
    <property type="molecule type" value="Genomic_DNA"/>
</dbReference>
<dbReference type="AlphaFoldDB" id="A0A9X3TX96"/>
<organism evidence="3 4">
    <name type="scientific">Govanella unica</name>
    <dbReference type="NCBI Taxonomy" id="2975056"/>
    <lineage>
        <taxon>Bacteria</taxon>
        <taxon>Pseudomonadati</taxon>
        <taxon>Pseudomonadota</taxon>
        <taxon>Alphaproteobacteria</taxon>
        <taxon>Emcibacterales</taxon>
        <taxon>Govanellaceae</taxon>
        <taxon>Govanella</taxon>
    </lineage>
</organism>
<evidence type="ECO:0000256" key="1">
    <source>
        <dbReference type="ARBA" id="ARBA00022842"/>
    </source>
</evidence>
<protein>
    <submittedName>
        <fullName evidence="3">Nucleotidyltransferase family protein</fullName>
    </submittedName>
</protein>